<name>A0ABV2DGS4_9HYPH</name>
<keyword evidence="3" id="KW-0804">Transcription</keyword>
<comment type="caution">
    <text evidence="5">The sequence shown here is derived from an EMBL/GenBank/DDBJ whole genome shotgun (WGS) entry which is preliminary data.</text>
</comment>
<dbReference type="InterPro" id="IPR000524">
    <property type="entry name" value="Tscrpt_reg_HTH_GntR"/>
</dbReference>
<evidence type="ECO:0000313" key="5">
    <source>
        <dbReference type="EMBL" id="MET2829169.1"/>
    </source>
</evidence>
<dbReference type="InterPro" id="IPR036390">
    <property type="entry name" value="WH_DNA-bd_sf"/>
</dbReference>
<dbReference type="InterPro" id="IPR008920">
    <property type="entry name" value="TF_FadR/GntR_C"/>
</dbReference>
<evidence type="ECO:0000313" key="6">
    <source>
        <dbReference type="Proteomes" id="UP001548832"/>
    </source>
</evidence>
<dbReference type="PRINTS" id="PR00035">
    <property type="entry name" value="HTHGNTR"/>
</dbReference>
<keyword evidence="2" id="KW-0238">DNA-binding</keyword>
<dbReference type="EMBL" id="JBEWSZ010000001">
    <property type="protein sequence ID" value="MET2829169.1"/>
    <property type="molecule type" value="Genomic_DNA"/>
</dbReference>
<dbReference type="Proteomes" id="UP001548832">
    <property type="component" value="Unassembled WGS sequence"/>
</dbReference>
<dbReference type="PROSITE" id="PS50949">
    <property type="entry name" value="HTH_GNTR"/>
    <property type="match status" value="1"/>
</dbReference>
<dbReference type="SMART" id="SM00895">
    <property type="entry name" value="FCD"/>
    <property type="match status" value="1"/>
</dbReference>
<dbReference type="Gene3D" id="1.10.10.10">
    <property type="entry name" value="Winged helix-like DNA-binding domain superfamily/Winged helix DNA-binding domain"/>
    <property type="match status" value="1"/>
</dbReference>
<evidence type="ECO:0000256" key="3">
    <source>
        <dbReference type="ARBA" id="ARBA00023163"/>
    </source>
</evidence>
<evidence type="ECO:0000256" key="2">
    <source>
        <dbReference type="ARBA" id="ARBA00023125"/>
    </source>
</evidence>
<accession>A0ABV2DGS4</accession>
<evidence type="ECO:0000256" key="1">
    <source>
        <dbReference type="ARBA" id="ARBA00023015"/>
    </source>
</evidence>
<dbReference type="Pfam" id="PF00392">
    <property type="entry name" value="GntR"/>
    <property type="match status" value="1"/>
</dbReference>
<dbReference type="InterPro" id="IPR011711">
    <property type="entry name" value="GntR_C"/>
</dbReference>
<dbReference type="Gene3D" id="1.20.120.530">
    <property type="entry name" value="GntR ligand-binding domain-like"/>
    <property type="match status" value="1"/>
</dbReference>
<dbReference type="SMART" id="SM00345">
    <property type="entry name" value="HTH_GNTR"/>
    <property type="match status" value="1"/>
</dbReference>
<reference evidence="5 6" key="1">
    <citation type="submission" date="2024-06" db="EMBL/GenBank/DDBJ databases">
        <authorList>
            <person name="Kim D.-U."/>
        </authorList>
    </citation>
    <scope>NUCLEOTIDE SEQUENCE [LARGE SCALE GENOMIC DNA]</scope>
    <source>
        <strain evidence="5 6">KACC15460</strain>
    </source>
</reference>
<organism evidence="5 6">
    <name type="scientific">Mesorhizobium shangrilense</name>
    <dbReference type="NCBI Taxonomy" id="460060"/>
    <lineage>
        <taxon>Bacteria</taxon>
        <taxon>Pseudomonadati</taxon>
        <taxon>Pseudomonadota</taxon>
        <taxon>Alphaproteobacteria</taxon>
        <taxon>Hyphomicrobiales</taxon>
        <taxon>Phyllobacteriaceae</taxon>
        <taxon>Mesorhizobium</taxon>
    </lineage>
</organism>
<dbReference type="Pfam" id="PF07729">
    <property type="entry name" value="FCD"/>
    <property type="match status" value="1"/>
</dbReference>
<dbReference type="PANTHER" id="PTHR43537:SF51">
    <property type="entry name" value="HTH-TYPE TRANSCRIPTIONAL REGULATOR LGOR-RELATED"/>
    <property type="match status" value="1"/>
</dbReference>
<keyword evidence="6" id="KW-1185">Reference proteome</keyword>
<dbReference type="CDD" id="cd07377">
    <property type="entry name" value="WHTH_GntR"/>
    <property type="match status" value="1"/>
</dbReference>
<feature type="domain" description="HTH gntR-type" evidence="4">
    <location>
        <begin position="35"/>
        <end position="102"/>
    </location>
</feature>
<sequence>MASRPSDTTGRPQAAQGGEDRLTEFLQGASLNRAIPLRDQIYALVRKAIVTGKLAPGAPINEIEIANKLGISRTPVREAVKKVSDEGLIEVFAQNGTFVAGISRKQVEEAYIIRIALELESIKRAAVVIETHHIQDLEDIINAHETAVKRGRFDEAIARDDDFHRYIAEVNGLAMLWKVVDVSKAQMDRCRLLSLPSPGAGQETIAQHRAILEALAKRDQAGSMKALQTHLETSLRNTISLLDAEPASLLIT</sequence>
<keyword evidence="1" id="KW-0805">Transcription regulation</keyword>
<evidence type="ECO:0000259" key="4">
    <source>
        <dbReference type="PROSITE" id="PS50949"/>
    </source>
</evidence>
<dbReference type="PANTHER" id="PTHR43537">
    <property type="entry name" value="TRANSCRIPTIONAL REGULATOR, GNTR FAMILY"/>
    <property type="match status" value="1"/>
</dbReference>
<gene>
    <name evidence="5" type="ORF">ABVQ20_19490</name>
</gene>
<dbReference type="SUPFAM" id="SSF48008">
    <property type="entry name" value="GntR ligand-binding domain-like"/>
    <property type="match status" value="1"/>
</dbReference>
<dbReference type="RefSeq" id="WP_354461131.1">
    <property type="nucleotide sequence ID" value="NZ_JBEWSZ010000001.1"/>
</dbReference>
<dbReference type="SUPFAM" id="SSF46785">
    <property type="entry name" value="Winged helix' DNA-binding domain"/>
    <property type="match status" value="1"/>
</dbReference>
<proteinExistence type="predicted"/>
<dbReference type="InterPro" id="IPR036388">
    <property type="entry name" value="WH-like_DNA-bd_sf"/>
</dbReference>
<protein>
    <submittedName>
        <fullName evidence="5">GntR family transcriptional regulator</fullName>
    </submittedName>
</protein>